<evidence type="ECO:0000313" key="1">
    <source>
        <dbReference type="EMBL" id="BDU76189.1"/>
    </source>
</evidence>
<name>A0AA48KBK0_9BACT</name>
<organism evidence="1 2">
    <name type="scientific">Mesoterricola sediminis</name>
    <dbReference type="NCBI Taxonomy" id="2927980"/>
    <lineage>
        <taxon>Bacteria</taxon>
        <taxon>Pseudomonadati</taxon>
        <taxon>Acidobacteriota</taxon>
        <taxon>Holophagae</taxon>
        <taxon>Holophagales</taxon>
        <taxon>Holophagaceae</taxon>
        <taxon>Mesoterricola</taxon>
    </lineage>
</organism>
<dbReference type="AlphaFoldDB" id="A0AA48KBK0"/>
<dbReference type="EMBL" id="AP027081">
    <property type="protein sequence ID" value="BDU76189.1"/>
    <property type="molecule type" value="Genomic_DNA"/>
</dbReference>
<accession>A0AA48KBK0</accession>
<dbReference type="Proteomes" id="UP001228113">
    <property type="component" value="Chromosome"/>
</dbReference>
<sequence length="48" mass="6045">MQVLARYIHYSFANTKYFRNRTSQRSYGWRQEKLWEPLRTSLRSLEFE</sequence>
<keyword evidence="2" id="KW-1185">Reference proteome</keyword>
<gene>
    <name evidence="1" type="ORF">METESE_11470</name>
</gene>
<evidence type="ECO:0000313" key="2">
    <source>
        <dbReference type="Proteomes" id="UP001228113"/>
    </source>
</evidence>
<dbReference type="KEGG" id="msea:METESE_11470"/>
<reference evidence="1" key="1">
    <citation type="journal article" date="2023" name="Int. J. Syst. Evol. Microbiol.">
        <title>Mesoterricola silvestris gen. nov., sp. nov., Mesoterricola sediminis sp. nov., Geothrix oryzae sp. nov., Geothrix edaphica sp. nov., Geothrix rubra sp. nov., and Geothrix limicola sp. nov., six novel members of Acidobacteriota isolated from soils.</title>
        <authorList>
            <person name="Itoh H."/>
            <person name="Sugisawa Y."/>
            <person name="Mise K."/>
            <person name="Xu Z."/>
            <person name="Kuniyasu M."/>
            <person name="Ushijima N."/>
            <person name="Kawano K."/>
            <person name="Kobayashi E."/>
            <person name="Shiratori Y."/>
            <person name="Masuda Y."/>
            <person name="Senoo K."/>
        </authorList>
    </citation>
    <scope>NUCLEOTIDE SEQUENCE</scope>
    <source>
        <strain evidence="1">W786</strain>
    </source>
</reference>
<protein>
    <submittedName>
        <fullName evidence="1">Uncharacterized protein</fullName>
    </submittedName>
</protein>
<proteinExistence type="predicted"/>